<evidence type="ECO:0000256" key="7">
    <source>
        <dbReference type="ARBA" id="ARBA00022723"/>
    </source>
</evidence>
<dbReference type="HOGENOM" id="CLU_030555_3_1_6"/>
<feature type="transmembrane region" description="Helical" evidence="12">
    <location>
        <begin position="189"/>
        <end position="209"/>
    </location>
</feature>
<name>A0A059ZSJ1_ACICK</name>
<feature type="transmembrane region" description="Helical" evidence="12">
    <location>
        <begin position="329"/>
        <end position="347"/>
    </location>
</feature>
<dbReference type="eggNOG" id="COG1271">
    <property type="taxonomic scope" value="Bacteria"/>
</dbReference>
<keyword evidence="10 12" id="KW-0408">Iron</keyword>
<keyword evidence="8 12" id="KW-0249">Electron transport</keyword>
<comment type="subcellular location">
    <subcellularLocation>
        <location evidence="12">Cell inner membrane</location>
    </subcellularLocation>
    <subcellularLocation>
        <location evidence="1">Cell membrane</location>
        <topology evidence="1">Multi-pass membrane protein</topology>
    </subcellularLocation>
</comment>
<evidence type="ECO:0000313" key="14">
    <source>
        <dbReference type="EMBL" id="AIA54625.1"/>
    </source>
</evidence>
<evidence type="ECO:0000256" key="9">
    <source>
        <dbReference type="ARBA" id="ARBA00022989"/>
    </source>
</evidence>
<keyword evidence="4 12" id="KW-1003">Cell membrane</keyword>
<evidence type="ECO:0000256" key="5">
    <source>
        <dbReference type="ARBA" id="ARBA00022617"/>
    </source>
</evidence>
<dbReference type="KEGG" id="acz:Acaty_c0747"/>
<evidence type="ECO:0000256" key="13">
    <source>
        <dbReference type="SAM" id="MobiDB-lite"/>
    </source>
</evidence>
<dbReference type="EMBL" id="CP005986">
    <property type="protein sequence ID" value="AIA54625.1"/>
    <property type="molecule type" value="Genomic_DNA"/>
</dbReference>
<evidence type="ECO:0000256" key="11">
    <source>
        <dbReference type="ARBA" id="ARBA00023136"/>
    </source>
</evidence>
<dbReference type="GO" id="GO:0019646">
    <property type="term" value="P:aerobic electron transport chain"/>
    <property type="evidence" value="ECO:0007669"/>
    <property type="project" value="InterPro"/>
</dbReference>
<dbReference type="GO" id="GO:0005886">
    <property type="term" value="C:plasma membrane"/>
    <property type="evidence" value="ECO:0007669"/>
    <property type="project" value="UniProtKB-SubCell"/>
</dbReference>
<evidence type="ECO:0000256" key="8">
    <source>
        <dbReference type="ARBA" id="ARBA00022982"/>
    </source>
</evidence>
<dbReference type="GO" id="GO:0016682">
    <property type="term" value="F:oxidoreductase activity, acting on diphenols and related substances as donors, oxygen as acceptor"/>
    <property type="evidence" value="ECO:0007669"/>
    <property type="project" value="TreeGrafter"/>
</dbReference>
<sequence length="480" mass="54231">MILENTLPILLSRLDFAFITSMHILWTPVTIGMSWLLFLLEWAWLRSGNEKWYRLQRFFEKLFIVNFGAGVATGVTMEMAFGILYGPFSQAVGPFFGNILGFETITAFMYEAGFIGLMIFGWGKIGKGMHLFSTFNVALSSSLSAMWILVANGWMQTPTGVVLKNGLFQVTNWWTAIFNPNFDIGFPHMWIATLELSLFFFAAVSAWFILKNRNADLFTTLLKPTLLALIVITPLQIFIGDELGREVAADQPTSLAAMEGHFHTYLANGEPDTSWNLIAIPDVQAGKNLFSIQIPHVLSLLETHTWNGVVTGMDHFPVKDRPNVWVPFYAFRIMVAIGFFLFFMALWGNLLRLRGELTAEKLRRHPNFLRLMVFSGFLPYLAVWTGWWTREIGRQPWVVYGLMRTWQGVSHMSVGAESLWFAGYIAFELMVWSGAWYFFSRIIKKGPDLDSPVVGSSDTAASGGGIAQPSFAKPTLEKTR</sequence>
<feature type="transmembrane region" description="Helical" evidence="12">
    <location>
        <begin position="135"/>
        <end position="155"/>
    </location>
</feature>
<dbReference type="PANTHER" id="PTHR30365:SF14">
    <property type="entry name" value="CYTOCHROME BD MENAQUINOL OXIDASE SUBUNIT I-RELATED"/>
    <property type="match status" value="1"/>
</dbReference>
<evidence type="ECO:0000256" key="4">
    <source>
        <dbReference type="ARBA" id="ARBA00022475"/>
    </source>
</evidence>
<dbReference type="GO" id="GO:0046872">
    <property type="term" value="F:metal ion binding"/>
    <property type="evidence" value="ECO:0007669"/>
    <property type="project" value="UniProtKB-UniRule"/>
</dbReference>
<dbReference type="Pfam" id="PF01654">
    <property type="entry name" value="Cyt_bd_oxida_I"/>
    <property type="match status" value="1"/>
</dbReference>
<dbReference type="InterPro" id="IPR002585">
    <property type="entry name" value="Cyt-d_ubiquinol_oxidase_su_1"/>
</dbReference>
<comment type="similarity">
    <text evidence="2 12">Belongs to the cytochrome ubiquinol oxidase subunit 1 family.</text>
</comment>
<protein>
    <submittedName>
        <fullName evidence="14">Cytochrome d ubiquinol oxidase subunit I</fullName>
        <ecNumber evidence="14">1.10.3.-</ecNumber>
    </submittedName>
</protein>
<dbReference type="RefSeq" id="WP_004870967.1">
    <property type="nucleotide sequence ID" value="NZ_CP005986.1"/>
</dbReference>
<feature type="transmembrane region" description="Helical" evidence="12">
    <location>
        <begin position="368"/>
        <end position="387"/>
    </location>
</feature>
<feature type="transmembrane region" description="Helical" evidence="12">
    <location>
        <begin position="63"/>
        <end position="85"/>
    </location>
</feature>
<reference evidence="14 15" key="1">
    <citation type="journal article" date="2009" name="J. Bacteriol.">
        <title>Draft genome sequence of the extremely acidophilic bacterium Acidithiobacillus caldus ATCC 51756 reveals metabolic versatility in the genus Acidithiobacillus.</title>
        <authorList>
            <person name="Valdes J."/>
            <person name="Quatrini R."/>
            <person name="Hallberg K."/>
            <person name="Dopson M."/>
            <person name="Valenzuela P.D."/>
            <person name="Holmes D.S."/>
        </authorList>
    </citation>
    <scope>NUCLEOTIDE SEQUENCE [LARGE SCALE GENOMIC DNA]</scope>
    <source>
        <strain evidence="15">ATCC 51756 / DSM 8584 / KU</strain>
    </source>
</reference>
<dbReference type="PIRSF" id="PIRSF006446">
    <property type="entry name" value="Cyt_quinol_oxidase_1"/>
    <property type="match status" value="1"/>
</dbReference>
<feature type="transmembrane region" description="Helical" evidence="12">
    <location>
        <begin position="105"/>
        <end position="123"/>
    </location>
</feature>
<dbReference type="GO" id="GO:0020037">
    <property type="term" value="F:heme binding"/>
    <property type="evidence" value="ECO:0007669"/>
    <property type="project" value="TreeGrafter"/>
</dbReference>
<evidence type="ECO:0000256" key="3">
    <source>
        <dbReference type="ARBA" id="ARBA00022448"/>
    </source>
</evidence>
<keyword evidence="3 12" id="KW-0813">Transport</keyword>
<keyword evidence="11 12" id="KW-0472">Membrane</keyword>
<dbReference type="GO" id="GO:0070069">
    <property type="term" value="C:cytochrome complex"/>
    <property type="evidence" value="ECO:0007669"/>
    <property type="project" value="UniProtKB-UniRule"/>
</dbReference>
<evidence type="ECO:0000256" key="6">
    <source>
        <dbReference type="ARBA" id="ARBA00022692"/>
    </source>
</evidence>
<dbReference type="Proteomes" id="UP000005522">
    <property type="component" value="Chromosome"/>
</dbReference>
<keyword evidence="7 12" id="KW-0479">Metal-binding</keyword>
<organism evidence="14 15">
    <name type="scientific">Acidithiobacillus caldus (strain ATCC 51756 / DSM 8584 / KU)</name>
    <dbReference type="NCBI Taxonomy" id="637389"/>
    <lineage>
        <taxon>Bacteria</taxon>
        <taxon>Pseudomonadati</taxon>
        <taxon>Pseudomonadota</taxon>
        <taxon>Acidithiobacillia</taxon>
        <taxon>Acidithiobacillales</taxon>
        <taxon>Acidithiobacillaceae</taxon>
        <taxon>Acidithiobacillus</taxon>
    </lineage>
</organism>
<evidence type="ECO:0000313" key="15">
    <source>
        <dbReference type="Proteomes" id="UP000005522"/>
    </source>
</evidence>
<feature type="region of interest" description="Disordered" evidence="13">
    <location>
        <begin position="454"/>
        <end position="480"/>
    </location>
</feature>
<accession>A0A059ZSJ1</accession>
<dbReference type="GO" id="GO:0009055">
    <property type="term" value="F:electron transfer activity"/>
    <property type="evidence" value="ECO:0007669"/>
    <property type="project" value="UniProtKB-UniRule"/>
</dbReference>
<evidence type="ECO:0000256" key="10">
    <source>
        <dbReference type="ARBA" id="ARBA00023004"/>
    </source>
</evidence>
<dbReference type="AlphaFoldDB" id="A0A059ZSJ1"/>
<feature type="transmembrane region" description="Helical" evidence="12">
    <location>
        <begin position="16"/>
        <end position="42"/>
    </location>
</feature>
<feature type="transmembrane region" description="Helical" evidence="12">
    <location>
        <begin position="419"/>
        <end position="439"/>
    </location>
</feature>
<gene>
    <name evidence="14" type="ORF">Acaty_c0747</name>
</gene>
<proteinExistence type="inferred from homology"/>
<keyword evidence="6 12" id="KW-0812">Transmembrane</keyword>
<evidence type="ECO:0000256" key="2">
    <source>
        <dbReference type="ARBA" id="ARBA00009819"/>
    </source>
</evidence>
<keyword evidence="9 12" id="KW-1133">Transmembrane helix</keyword>
<keyword evidence="5 12" id="KW-0349">Heme</keyword>
<feature type="transmembrane region" description="Helical" evidence="12">
    <location>
        <begin position="221"/>
        <end position="239"/>
    </location>
</feature>
<evidence type="ECO:0000256" key="1">
    <source>
        <dbReference type="ARBA" id="ARBA00004651"/>
    </source>
</evidence>
<keyword evidence="14" id="KW-0560">Oxidoreductase</keyword>
<evidence type="ECO:0000256" key="12">
    <source>
        <dbReference type="PIRNR" id="PIRNR006446"/>
    </source>
</evidence>
<dbReference type="EC" id="1.10.3.-" evidence="14"/>
<dbReference type="PANTHER" id="PTHR30365">
    <property type="entry name" value="CYTOCHROME D UBIQUINOL OXIDASE"/>
    <property type="match status" value="1"/>
</dbReference>